<name>G9WYU5_9FIRM</name>
<dbReference type="Pfam" id="PF01979">
    <property type="entry name" value="Amidohydro_1"/>
    <property type="match status" value="1"/>
</dbReference>
<dbReference type="HOGENOM" id="CLU_741568_0_0_9"/>
<organism evidence="2 3">
    <name type="scientific">Peptoanaerobacter stomatis</name>
    <dbReference type="NCBI Taxonomy" id="796937"/>
    <lineage>
        <taxon>Bacteria</taxon>
        <taxon>Bacillati</taxon>
        <taxon>Bacillota</taxon>
        <taxon>Clostridia</taxon>
        <taxon>Peptostreptococcales</taxon>
        <taxon>Filifactoraceae</taxon>
        <taxon>Peptoanaerobacter</taxon>
    </lineage>
</organism>
<dbReference type="Gene3D" id="3.20.20.140">
    <property type="entry name" value="Metal-dependent hydrolases"/>
    <property type="match status" value="1"/>
</dbReference>
<dbReference type="InterPro" id="IPR006680">
    <property type="entry name" value="Amidohydro-rel"/>
</dbReference>
<sequence length="373" mass="42808">MLVIYSDKIVLPDKVFSGYIKIQDNYIQSIDKSITKEEEKYLTDLSGTNIMAGIININSNNMNKNDLYDMDTPRFTNKLRVIEYSYAAGGVSTLYHGINLTEKNIKSEHEKGKTMEIMQFIKDYNNSPVSLIDNKTHLKFQIHSVKTMDDVKLMLDENLLDFVSYDLLTNYKNNNLYKDLYMQSFLQDELNLTEEKADKVIERIRELRGESNIDELAYLIKYAHFRGVKVCTSEYKSADKIYKEFKDTTDIITLTSENCKENISRDIYFKLINTSKALEKCTDEYLSDGKVIISSDREPSELLICLNKIADKIGLKDAVKTATKNPADALGIEDRGEIKEGNIADIIAFKIFDEEPIVVNMIKSGKEVFKINI</sequence>
<dbReference type="Gene3D" id="2.30.40.10">
    <property type="entry name" value="Urease, subunit C, domain 1"/>
    <property type="match status" value="1"/>
</dbReference>
<dbReference type="Proteomes" id="UP000006437">
    <property type="component" value="Unassembled WGS sequence"/>
</dbReference>
<comment type="caution">
    <text evidence="2">The sequence shown here is derived from an EMBL/GenBank/DDBJ whole genome shotgun (WGS) entry which is preliminary data.</text>
</comment>
<protein>
    <recommendedName>
        <fullName evidence="1">Amidohydrolase-related domain-containing protein</fullName>
    </recommendedName>
</protein>
<reference evidence="2 3" key="1">
    <citation type="submission" date="2011-08" db="EMBL/GenBank/DDBJ databases">
        <title>The Genome Sequence of Eubacteriaceae bacterium ACC19a.</title>
        <authorList>
            <consortium name="The Broad Institute Genome Sequencing Platform"/>
            <person name="Earl A."/>
            <person name="Ward D."/>
            <person name="Feldgarden M."/>
            <person name="Gevers D."/>
            <person name="Sizova M."/>
            <person name="Hazen A."/>
            <person name="Epstein S."/>
            <person name="Young S.K."/>
            <person name="Zeng Q."/>
            <person name="Gargeya S."/>
            <person name="Fitzgerald M."/>
            <person name="Haas B."/>
            <person name="Abouelleil A."/>
            <person name="Alvarado L."/>
            <person name="Arachchi H.M."/>
            <person name="Berlin A."/>
            <person name="Brown A."/>
            <person name="Chapman S.B."/>
            <person name="Chen Z."/>
            <person name="Dunbar C."/>
            <person name="Freedman E."/>
            <person name="Gearin G."/>
            <person name="Gellesch M."/>
            <person name="Goldberg J."/>
            <person name="Griggs A."/>
            <person name="Gujja S."/>
            <person name="Heiman D."/>
            <person name="Howarth C."/>
            <person name="Larson L."/>
            <person name="Lui A."/>
            <person name="MacDonald P.J.P."/>
            <person name="Montmayeur A."/>
            <person name="Murphy C."/>
            <person name="Neiman D."/>
            <person name="Pearson M."/>
            <person name="Priest M."/>
            <person name="Roberts A."/>
            <person name="Saif S."/>
            <person name="Shea T."/>
            <person name="Shenoy N."/>
            <person name="Sisk P."/>
            <person name="Stolte C."/>
            <person name="Sykes S."/>
            <person name="Wortman J."/>
            <person name="Nusbaum C."/>
            <person name="Birren B."/>
        </authorList>
    </citation>
    <scope>NUCLEOTIDE SEQUENCE [LARGE SCALE GENOMIC DNA]</scope>
    <source>
        <strain evidence="2 3">ACC19a</strain>
    </source>
</reference>
<dbReference type="GO" id="GO:0016810">
    <property type="term" value="F:hydrolase activity, acting on carbon-nitrogen (but not peptide) bonds"/>
    <property type="evidence" value="ECO:0007669"/>
    <property type="project" value="InterPro"/>
</dbReference>
<proteinExistence type="predicted"/>
<feature type="domain" description="Amidohydrolase-related" evidence="1">
    <location>
        <begin position="220"/>
        <end position="367"/>
    </location>
</feature>
<dbReference type="SUPFAM" id="SSF51338">
    <property type="entry name" value="Composite domain of metallo-dependent hydrolases"/>
    <property type="match status" value="1"/>
</dbReference>
<dbReference type="InterPro" id="IPR032466">
    <property type="entry name" value="Metal_Hydrolase"/>
</dbReference>
<dbReference type="BioCyc" id="EBAC796937-HMP:GMGH-1351-MONOMER"/>
<evidence type="ECO:0000313" key="3">
    <source>
        <dbReference type="Proteomes" id="UP000006437"/>
    </source>
</evidence>
<evidence type="ECO:0000259" key="1">
    <source>
        <dbReference type="Pfam" id="PF01979"/>
    </source>
</evidence>
<dbReference type="InterPro" id="IPR011059">
    <property type="entry name" value="Metal-dep_hydrolase_composite"/>
</dbReference>
<gene>
    <name evidence="2" type="ORF">HMPREF9629_01346</name>
</gene>
<dbReference type="RefSeq" id="WP_009525579.1">
    <property type="nucleotide sequence ID" value="NZ_JH414553.1"/>
</dbReference>
<evidence type="ECO:0000313" key="2">
    <source>
        <dbReference type="EMBL" id="EHL16277.1"/>
    </source>
</evidence>
<accession>G9WYU5</accession>
<dbReference type="AlphaFoldDB" id="G9WYU5"/>
<dbReference type="EMBL" id="AFZE01000004">
    <property type="protein sequence ID" value="EHL16277.1"/>
    <property type="molecule type" value="Genomic_DNA"/>
</dbReference>
<dbReference type="SUPFAM" id="SSF51556">
    <property type="entry name" value="Metallo-dependent hydrolases"/>
    <property type="match status" value="1"/>
</dbReference>